<dbReference type="EMBL" id="CP045895">
    <property type="protein sequence ID" value="QQP49571.1"/>
    <property type="molecule type" value="Genomic_DNA"/>
</dbReference>
<dbReference type="AlphaFoldDB" id="A0A7T8K8W7"/>
<accession>A0A7T8K8W7</accession>
<evidence type="ECO:0000313" key="2">
    <source>
        <dbReference type="Proteomes" id="UP000595437"/>
    </source>
</evidence>
<evidence type="ECO:0000313" key="1">
    <source>
        <dbReference type="EMBL" id="QQP49571.1"/>
    </source>
</evidence>
<name>A0A7T8K8W7_CALRO</name>
<dbReference type="Proteomes" id="UP000595437">
    <property type="component" value="Chromosome 6"/>
</dbReference>
<sequence>MIVVVRNPRFIFRNEFCQFTAGVKPEFSLSDCRYTAVAVVVNSLGRNLFYPISGVVLKIDLSSALSLANQVSVGVILVVEVDRAPDLEQMTVRRVGKVIFTRAALEVCLQSFHNAVVFVIFKAQGEHFLSSKPNDDGSDPTVSIKLYTLEVIVVDVLYEGLVVVESIHAEIGYPLDLPRVCIVHRRPGLLFLIRTDDAHHGGGPAISVILVSEDSVVKDPVGEAYLLFLKESHMVLVLELDLQPKLLDGHKCHGSRLGVVLKLHLCATIDDPVEAVIVIVDIRHRLISVWELLGLNNPRGAEVELVRTLDTPRRSIGPTKTPHHGFDAKGVDVTARGLNSSQATGLLIFKDVC</sequence>
<keyword evidence="2" id="KW-1185">Reference proteome</keyword>
<organism evidence="1 2">
    <name type="scientific">Caligus rogercresseyi</name>
    <name type="common">Sea louse</name>
    <dbReference type="NCBI Taxonomy" id="217165"/>
    <lineage>
        <taxon>Eukaryota</taxon>
        <taxon>Metazoa</taxon>
        <taxon>Ecdysozoa</taxon>
        <taxon>Arthropoda</taxon>
        <taxon>Crustacea</taxon>
        <taxon>Multicrustacea</taxon>
        <taxon>Hexanauplia</taxon>
        <taxon>Copepoda</taxon>
        <taxon>Siphonostomatoida</taxon>
        <taxon>Caligidae</taxon>
        <taxon>Caligus</taxon>
    </lineage>
</organism>
<gene>
    <name evidence="1" type="ORF">FKW44_010285</name>
</gene>
<proteinExistence type="predicted"/>
<reference evidence="2" key="1">
    <citation type="submission" date="2021-01" db="EMBL/GenBank/DDBJ databases">
        <title>Caligus Genome Assembly.</title>
        <authorList>
            <person name="Gallardo-Escarate C."/>
        </authorList>
    </citation>
    <scope>NUCLEOTIDE SEQUENCE [LARGE SCALE GENOMIC DNA]</scope>
</reference>
<protein>
    <submittedName>
        <fullName evidence="1">Teneurin3like</fullName>
    </submittedName>
</protein>